<dbReference type="SUPFAM" id="SSF48452">
    <property type="entry name" value="TPR-like"/>
    <property type="match status" value="1"/>
</dbReference>
<feature type="compositionally biased region" description="Low complexity" evidence="4">
    <location>
        <begin position="88"/>
        <end position="102"/>
    </location>
</feature>
<evidence type="ECO:0000256" key="4">
    <source>
        <dbReference type="SAM" id="MobiDB-lite"/>
    </source>
</evidence>
<evidence type="ECO:0000313" key="6">
    <source>
        <dbReference type="Proteomes" id="UP000318055"/>
    </source>
</evidence>
<gene>
    <name evidence="5" type="ORF">FPZ54_13845</name>
</gene>
<dbReference type="PANTHER" id="PTHR44858:SF1">
    <property type="entry name" value="UDP-N-ACETYLGLUCOSAMINE--PEPTIDE N-ACETYLGLUCOSAMINYLTRANSFERASE SPINDLY-RELATED"/>
    <property type="match status" value="1"/>
</dbReference>
<feature type="compositionally biased region" description="Basic and acidic residues" evidence="4">
    <location>
        <begin position="24"/>
        <end position="35"/>
    </location>
</feature>
<dbReference type="SMART" id="SM00028">
    <property type="entry name" value="TPR"/>
    <property type="match status" value="3"/>
</dbReference>
<evidence type="ECO:0000256" key="1">
    <source>
        <dbReference type="ARBA" id="ARBA00022737"/>
    </source>
</evidence>
<feature type="compositionally biased region" description="Low complexity" evidence="4">
    <location>
        <begin position="115"/>
        <end position="129"/>
    </location>
</feature>
<organism evidence="5 6">
    <name type="scientific">Sphingomonas suaedae</name>
    <dbReference type="NCBI Taxonomy" id="2599297"/>
    <lineage>
        <taxon>Bacteria</taxon>
        <taxon>Pseudomonadati</taxon>
        <taxon>Pseudomonadota</taxon>
        <taxon>Alphaproteobacteria</taxon>
        <taxon>Sphingomonadales</taxon>
        <taxon>Sphingomonadaceae</taxon>
        <taxon>Sphingomonas</taxon>
    </lineage>
</organism>
<sequence length="368" mass="38268">MSEHDDLSRALPDAPPPRPAQRRAAIEKAMARFDGTEAPTPARAKASRGPSGWRWPQLTALTTAALVGAVTVSLLNSGDYREAPLPRSPASQQAEEAEQTASVNTPPPALREFAPAKPAAVPTAPTAEPTLERVPQVAATPVAPRATEAAAPSPPPAAYAPPPPPPPPAPAQSAQSAPRASADAVAAEDIGALPDSEGIIVTGARTREASRRVPPPPEPVLKARAGTKRGDWNACTIEDPARSLTACRLTVDPAAPGNKGRADAQIADGLIQAWAGDARGAAAAFDRAVNISGKSSLAYLNRGLARERSGDMRGALADLNKAVRLSPKSARAYYHRSLVRERNGDGNGARADARRALALDPGYRVVIR</sequence>
<feature type="region of interest" description="Disordered" evidence="4">
    <location>
        <begin position="78"/>
        <end position="191"/>
    </location>
</feature>
<keyword evidence="6" id="KW-1185">Reference proteome</keyword>
<keyword evidence="2 3" id="KW-0802">TPR repeat</keyword>
<dbReference type="GO" id="GO:0009279">
    <property type="term" value="C:cell outer membrane"/>
    <property type="evidence" value="ECO:0007669"/>
    <property type="project" value="TreeGrafter"/>
</dbReference>
<dbReference type="OrthoDB" id="7583559at2"/>
<dbReference type="RefSeq" id="WP_145848114.1">
    <property type="nucleotide sequence ID" value="NZ_CP042239.1"/>
</dbReference>
<accession>A0A518RHN2</accession>
<feature type="compositionally biased region" description="Low complexity" evidence="4">
    <location>
        <begin position="171"/>
        <end position="189"/>
    </location>
</feature>
<dbReference type="Pfam" id="PF13181">
    <property type="entry name" value="TPR_8"/>
    <property type="match status" value="1"/>
</dbReference>
<dbReference type="PROSITE" id="PS50005">
    <property type="entry name" value="TPR"/>
    <property type="match status" value="1"/>
</dbReference>
<feature type="compositionally biased region" description="Low complexity" evidence="4">
    <location>
        <begin position="138"/>
        <end position="151"/>
    </location>
</feature>
<evidence type="ECO:0000256" key="2">
    <source>
        <dbReference type="ARBA" id="ARBA00022803"/>
    </source>
</evidence>
<protein>
    <submittedName>
        <fullName evidence="5">Tetratricopeptide repeat protein</fullName>
    </submittedName>
</protein>
<feature type="region of interest" description="Disordered" evidence="4">
    <location>
        <begin position="1"/>
        <end position="54"/>
    </location>
</feature>
<reference evidence="5 6" key="1">
    <citation type="submission" date="2019-07" db="EMBL/GenBank/DDBJ databases">
        <title>Sphingomonas alkalisoli sp. nov., isolated from rhizosphere soil of Suaedae salsa.</title>
        <authorList>
            <person name="Zhang H."/>
            <person name="Xu L."/>
            <person name="Zhang J.-X."/>
            <person name="Sun J.-Q."/>
        </authorList>
    </citation>
    <scope>NUCLEOTIDE SEQUENCE [LARGE SCALE GENOMIC DNA]</scope>
    <source>
        <strain evidence="5 6">XS-10</strain>
    </source>
</reference>
<dbReference type="EMBL" id="CP042239">
    <property type="protein sequence ID" value="QDX26977.1"/>
    <property type="molecule type" value="Genomic_DNA"/>
</dbReference>
<feature type="compositionally biased region" description="Pro residues" evidence="4">
    <location>
        <begin position="152"/>
        <end position="170"/>
    </location>
</feature>
<proteinExistence type="predicted"/>
<dbReference type="KEGG" id="ssua:FPZ54_13845"/>
<dbReference type="GO" id="GO:0046813">
    <property type="term" value="P:receptor-mediated virion attachment to host cell"/>
    <property type="evidence" value="ECO:0007669"/>
    <property type="project" value="TreeGrafter"/>
</dbReference>
<keyword evidence="1" id="KW-0677">Repeat</keyword>
<dbReference type="Proteomes" id="UP000318055">
    <property type="component" value="Chromosome"/>
</dbReference>
<name>A0A518RHN2_9SPHN</name>
<dbReference type="AlphaFoldDB" id="A0A518RHN2"/>
<dbReference type="Gene3D" id="1.25.40.10">
    <property type="entry name" value="Tetratricopeptide repeat domain"/>
    <property type="match status" value="1"/>
</dbReference>
<feature type="repeat" description="TPR" evidence="3">
    <location>
        <begin position="296"/>
        <end position="329"/>
    </location>
</feature>
<dbReference type="InterPro" id="IPR019734">
    <property type="entry name" value="TPR_rpt"/>
</dbReference>
<evidence type="ECO:0000256" key="3">
    <source>
        <dbReference type="PROSITE-ProRule" id="PRU00339"/>
    </source>
</evidence>
<dbReference type="InterPro" id="IPR011990">
    <property type="entry name" value="TPR-like_helical_dom_sf"/>
</dbReference>
<dbReference type="PANTHER" id="PTHR44858">
    <property type="entry name" value="TETRATRICOPEPTIDE REPEAT PROTEIN 6"/>
    <property type="match status" value="1"/>
</dbReference>
<evidence type="ECO:0000313" key="5">
    <source>
        <dbReference type="EMBL" id="QDX26977.1"/>
    </source>
</evidence>
<dbReference type="InterPro" id="IPR050498">
    <property type="entry name" value="Ycf3"/>
</dbReference>